<comment type="caution">
    <text evidence="1">The sequence shown here is derived from an EMBL/GenBank/DDBJ whole genome shotgun (WGS) entry which is preliminary data.</text>
</comment>
<evidence type="ECO:0000313" key="2">
    <source>
        <dbReference type="Proteomes" id="UP001549036"/>
    </source>
</evidence>
<dbReference type="Proteomes" id="UP001549036">
    <property type="component" value="Unassembled WGS sequence"/>
</dbReference>
<keyword evidence="2" id="KW-1185">Reference proteome</keyword>
<sequence length="27" mass="3048">MDIHEYQAKELLARHGVHVPRGGLAYS</sequence>
<name>A0ABV2HVS3_9HYPH</name>
<protein>
    <submittedName>
        <fullName evidence="1">Succinyl-CoA synthetase beta subunit</fullName>
    </submittedName>
</protein>
<feature type="non-terminal residue" evidence="1">
    <location>
        <position position="27"/>
    </location>
</feature>
<organism evidence="1 2">
    <name type="scientific">Mesorhizobium shonense</name>
    <dbReference type="NCBI Taxonomy" id="1209948"/>
    <lineage>
        <taxon>Bacteria</taxon>
        <taxon>Pseudomonadati</taxon>
        <taxon>Pseudomonadota</taxon>
        <taxon>Alphaproteobacteria</taxon>
        <taxon>Hyphomicrobiales</taxon>
        <taxon>Phyllobacteriaceae</taxon>
        <taxon>Mesorhizobium</taxon>
    </lineage>
</organism>
<dbReference type="Gene3D" id="3.30.470.20">
    <property type="entry name" value="ATP-grasp fold, B domain"/>
    <property type="match status" value="1"/>
</dbReference>
<proteinExistence type="predicted"/>
<accession>A0ABV2HVS3</accession>
<dbReference type="SUPFAM" id="SSF56059">
    <property type="entry name" value="Glutathione synthetase ATP-binding domain-like"/>
    <property type="match status" value="1"/>
</dbReference>
<evidence type="ECO:0000313" key="1">
    <source>
        <dbReference type="EMBL" id="MET3594730.1"/>
    </source>
</evidence>
<reference evidence="1 2" key="1">
    <citation type="submission" date="2024-06" db="EMBL/GenBank/DDBJ databases">
        <title>Genomic Encyclopedia of Type Strains, Phase IV (KMG-IV): sequencing the most valuable type-strain genomes for metagenomic binning, comparative biology and taxonomic classification.</title>
        <authorList>
            <person name="Goeker M."/>
        </authorList>
    </citation>
    <scope>NUCLEOTIDE SEQUENCE [LARGE SCALE GENOMIC DNA]</scope>
    <source>
        <strain evidence="1 2">DSM 29846</strain>
    </source>
</reference>
<gene>
    <name evidence="1" type="ORF">ABID26_004138</name>
</gene>
<dbReference type="EMBL" id="JBEPLM010000008">
    <property type="protein sequence ID" value="MET3594730.1"/>
    <property type="molecule type" value="Genomic_DNA"/>
</dbReference>